<evidence type="ECO:0000313" key="4">
    <source>
        <dbReference type="Proteomes" id="UP000622797"/>
    </source>
</evidence>
<feature type="compositionally biased region" description="Acidic residues" evidence="2">
    <location>
        <begin position="573"/>
        <end position="594"/>
    </location>
</feature>
<feature type="compositionally biased region" description="Polar residues" evidence="2">
    <location>
        <begin position="356"/>
        <end position="369"/>
    </location>
</feature>
<sequence>MRTLNTINSSFDSSSRPTSPNLAVSKLRTRRPATSSGNEKLVVSSKPLPKTRSRTPTPKTPRFPSAGATISSSSRTSPSLGFHDSNQQHVLSVTATIPSTRSTSSSSAPPTSKMAPGETRHRPPQLSAAAAKTVGRTPLTPKIASSAKGPTIGAPPLARRSTATLATGPSYRDDNAIAPRSGSRQGGRNSSSNSTPSGTPNLDRDGWDPRASLTSTGRQSLSRAESPADLDAKFFRASDAPTTIHTSNRTSLGSQKPTALSKASKEPKKTTSPPTSAPYTPILNVAPESSTSKFFYANDAPDLKPGPQTSGQTSANSSTSRLHTGRPSTSSSSNGQTNHGHSLPPRPHSPIKIAQPTPSILKNTGTPGLNSRPHIASPPQIASPPPLAPAATITSKRRVSIEVPPKRPRGHARTGSVPNFEQSHSPRPPMSPSRLSSEFGSPPGSPGSLQPALTMASILQAAEDIDDEDEEDAKDDVSQPELQSPTKSSHGEPVSELVANARRERKVQDLEITNASLEAINRTLERQLRKQTAEIRRYKRLSRSGRLSAVASAASSRVPSAALSDVPINLSDLSEEDDSAPSEDEEHDSFDESDMSMTDSASASEPLDPQDEKAMEKAMSRRKKDEDRLQLDLSKHRDILVDSQKINQSIKRCLNWTEVLIKEGQKALEYKIHVSDIEFGGHVLPPPNEDGEEDTMSRVDDFDNDLDSAGLEPPLPWEKSSQDRDSGIELQPDSV</sequence>
<proteinExistence type="predicted"/>
<feature type="compositionally biased region" description="Basic and acidic residues" evidence="2">
    <location>
        <begin position="610"/>
        <end position="629"/>
    </location>
</feature>
<dbReference type="PANTHER" id="PTHR38701">
    <property type="entry name" value="CHROMOSOME 8, WHOLE GENOME SHOTGUN SEQUENCE"/>
    <property type="match status" value="1"/>
</dbReference>
<feature type="compositionally biased region" description="Low complexity" evidence="2">
    <location>
        <begin position="94"/>
        <end position="112"/>
    </location>
</feature>
<feature type="compositionally biased region" description="Polar residues" evidence="2">
    <location>
        <begin position="307"/>
        <end position="340"/>
    </location>
</feature>
<feature type="compositionally biased region" description="Low complexity" evidence="2">
    <location>
        <begin position="9"/>
        <end position="19"/>
    </location>
</feature>
<feature type="compositionally biased region" description="Acidic residues" evidence="2">
    <location>
        <begin position="463"/>
        <end position="474"/>
    </location>
</feature>
<feature type="compositionally biased region" description="Low complexity" evidence="2">
    <location>
        <begin position="595"/>
        <end position="605"/>
    </location>
</feature>
<gene>
    <name evidence="3" type="ORF">FSARC_2283</name>
</gene>
<dbReference type="Proteomes" id="UP000622797">
    <property type="component" value="Unassembled WGS sequence"/>
</dbReference>
<feature type="compositionally biased region" description="Low complexity" evidence="2">
    <location>
        <begin position="270"/>
        <end position="281"/>
    </location>
</feature>
<feature type="compositionally biased region" description="Polar residues" evidence="2">
    <location>
        <begin position="240"/>
        <end position="258"/>
    </location>
</feature>
<feature type="compositionally biased region" description="Low complexity" evidence="2">
    <location>
        <begin position="46"/>
        <end position="79"/>
    </location>
</feature>
<evidence type="ECO:0000313" key="3">
    <source>
        <dbReference type="EMBL" id="KAF4970770.1"/>
    </source>
</evidence>
<dbReference type="AlphaFoldDB" id="A0A8H4U6K5"/>
<feature type="region of interest" description="Disordered" evidence="2">
    <location>
        <begin position="567"/>
        <end position="629"/>
    </location>
</feature>
<feature type="compositionally biased region" description="Low complexity" evidence="2">
    <location>
        <begin position="432"/>
        <end position="448"/>
    </location>
</feature>
<reference evidence="3" key="2">
    <citation type="submission" date="2020-05" db="EMBL/GenBank/DDBJ databases">
        <authorList>
            <person name="Kim H.-S."/>
            <person name="Proctor R.H."/>
            <person name="Brown D.W."/>
        </authorList>
    </citation>
    <scope>NUCLEOTIDE SEQUENCE</scope>
    <source>
        <strain evidence="3">NRRL 20472</strain>
    </source>
</reference>
<reference evidence="3" key="1">
    <citation type="journal article" date="2020" name="BMC Genomics">
        <title>Correction to: Identification and distribution of gene clusters required for synthesis of sphingolipid metabolism inhibitors in diverse species of the filamentous fungus Fusarium.</title>
        <authorList>
            <person name="Kim H.S."/>
            <person name="Lohmar J.M."/>
            <person name="Busman M."/>
            <person name="Brown D.W."/>
            <person name="Naumann T.A."/>
            <person name="Divon H.H."/>
            <person name="Lysoe E."/>
            <person name="Uhlig S."/>
            <person name="Proctor R.H."/>
        </authorList>
    </citation>
    <scope>NUCLEOTIDE SEQUENCE</scope>
    <source>
        <strain evidence="3">NRRL 20472</strain>
    </source>
</reference>
<keyword evidence="1" id="KW-0175">Coiled coil</keyword>
<dbReference type="OrthoDB" id="2555519at2759"/>
<feature type="compositionally biased region" description="Low complexity" evidence="2">
    <location>
        <begin position="180"/>
        <end position="201"/>
    </location>
</feature>
<feature type="region of interest" description="Disordered" evidence="2">
    <location>
        <begin position="1"/>
        <end position="506"/>
    </location>
</feature>
<evidence type="ECO:0000256" key="2">
    <source>
        <dbReference type="SAM" id="MobiDB-lite"/>
    </source>
</evidence>
<organism evidence="3 4">
    <name type="scientific">Fusarium sarcochroum</name>
    <dbReference type="NCBI Taxonomy" id="1208366"/>
    <lineage>
        <taxon>Eukaryota</taxon>
        <taxon>Fungi</taxon>
        <taxon>Dikarya</taxon>
        <taxon>Ascomycota</taxon>
        <taxon>Pezizomycotina</taxon>
        <taxon>Sordariomycetes</taxon>
        <taxon>Hypocreomycetidae</taxon>
        <taxon>Hypocreales</taxon>
        <taxon>Nectriaceae</taxon>
        <taxon>Fusarium</taxon>
        <taxon>Fusarium lateritium species complex</taxon>
    </lineage>
</organism>
<accession>A0A8H4U6K5</accession>
<name>A0A8H4U6K5_9HYPO</name>
<feature type="region of interest" description="Disordered" evidence="2">
    <location>
        <begin position="680"/>
        <end position="735"/>
    </location>
</feature>
<evidence type="ECO:0000256" key="1">
    <source>
        <dbReference type="SAM" id="Coils"/>
    </source>
</evidence>
<dbReference type="PANTHER" id="PTHR38701:SF1">
    <property type="entry name" value="UP-REGULATED DURING SEPTATION PROTEIN 1 DOMAIN-CONTAINING PROTEIN"/>
    <property type="match status" value="1"/>
</dbReference>
<comment type="caution">
    <text evidence="3">The sequence shown here is derived from an EMBL/GenBank/DDBJ whole genome shotgun (WGS) entry which is preliminary data.</text>
</comment>
<protein>
    <submittedName>
        <fullName evidence="3">Uncharacterized protein</fullName>
    </submittedName>
</protein>
<dbReference type="EMBL" id="JABEXW010000111">
    <property type="protein sequence ID" value="KAF4970770.1"/>
    <property type="molecule type" value="Genomic_DNA"/>
</dbReference>
<feature type="coiled-coil region" evidence="1">
    <location>
        <begin position="507"/>
        <end position="541"/>
    </location>
</feature>
<keyword evidence="4" id="KW-1185">Reference proteome</keyword>
<feature type="compositionally biased region" description="Polar residues" evidence="2">
    <location>
        <begin position="212"/>
        <end position="223"/>
    </location>
</feature>
<feature type="compositionally biased region" description="Polar residues" evidence="2">
    <location>
        <begin position="84"/>
        <end position="93"/>
    </location>
</feature>